<evidence type="ECO:0000256" key="1">
    <source>
        <dbReference type="ARBA" id="ARBA00007238"/>
    </source>
</evidence>
<keyword evidence="6" id="KW-1185">Reference proteome</keyword>
<evidence type="ECO:0000256" key="2">
    <source>
        <dbReference type="RuleBase" id="RU003954"/>
    </source>
</evidence>
<evidence type="ECO:0000259" key="4">
    <source>
        <dbReference type="SMART" id="SM00693"/>
    </source>
</evidence>
<dbReference type="SMART" id="SM00693">
    <property type="entry name" value="DysFN"/>
    <property type="match status" value="1"/>
</dbReference>
<keyword evidence="2" id="KW-0456">Lyase</keyword>
<dbReference type="InterPro" id="IPR008948">
    <property type="entry name" value="L-Aspartase-like"/>
</dbReference>
<dbReference type="InterPro" id="IPR005922">
    <property type="entry name" value="Phe_NH3-lyase"/>
</dbReference>
<dbReference type="Gene3D" id="1.10.274.20">
    <property type="entry name" value="Phenylalanine ammonia-lyase 1, domain 3"/>
    <property type="match status" value="1"/>
</dbReference>
<dbReference type="Gene3D" id="1.10.275.10">
    <property type="entry name" value="Fumarase/aspartase (N-terminal domain)"/>
    <property type="match status" value="1"/>
</dbReference>
<dbReference type="NCBIfam" id="TIGR01226">
    <property type="entry name" value="phe_am_lyase"/>
    <property type="match status" value="1"/>
</dbReference>
<dbReference type="InterPro" id="IPR010482">
    <property type="entry name" value="TECPR1-like_DysF"/>
</dbReference>
<feature type="region of interest" description="Disordered" evidence="3">
    <location>
        <begin position="1163"/>
        <end position="1200"/>
    </location>
</feature>
<dbReference type="EMBL" id="LKCN02000001">
    <property type="protein sequence ID" value="RCI17120.1"/>
    <property type="molecule type" value="Genomic_DNA"/>
</dbReference>
<feature type="compositionally biased region" description="Basic and acidic residues" evidence="3">
    <location>
        <begin position="1237"/>
        <end position="1256"/>
    </location>
</feature>
<accession>A0A367LRY5</accession>
<evidence type="ECO:0000313" key="6">
    <source>
        <dbReference type="Proteomes" id="UP000253664"/>
    </source>
</evidence>
<proteinExistence type="inferred from homology"/>
<dbReference type="InterPro" id="IPR023144">
    <property type="entry name" value="Phe_NH3-lyase_shielding_dom_sf"/>
</dbReference>
<evidence type="ECO:0000256" key="3">
    <source>
        <dbReference type="SAM" id="MobiDB-lite"/>
    </source>
</evidence>
<dbReference type="Gene3D" id="1.20.200.10">
    <property type="entry name" value="Fumarase/aspartase (Central domain)"/>
    <property type="match status" value="1"/>
</dbReference>
<dbReference type="OrthoDB" id="5586090at2759"/>
<dbReference type="GO" id="GO:0005778">
    <property type="term" value="C:peroxisomal membrane"/>
    <property type="evidence" value="ECO:0007669"/>
    <property type="project" value="UniProtKB-ARBA"/>
</dbReference>
<name>A0A367LRY5_9HYPO</name>
<dbReference type="InterPro" id="IPR001106">
    <property type="entry name" value="Aromatic_Lyase"/>
</dbReference>
<dbReference type="STRING" id="1330021.A0A367LRY5"/>
<dbReference type="PANTHER" id="PTHR10362">
    <property type="entry name" value="HISTIDINE AMMONIA-LYASE"/>
    <property type="match status" value="1"/>
</dbReference>
<dbReference type="GO" id="GO:0006559">
    <property type="term" value="P:L-phenylalanine catabolic process"/>
    <property type="evidence" value="ECO:0007669"/>
    <property type="project" value="InterPro"/>
</dbReference>
<dbReference type="GO" id="GO:0007031">
    <property type="term" value="P:peroxisome organization"/>
    <property type="evidence" value="ECO:0007669"/>
    <property type="project" value="UniProtKB-ARBA"/>
</dbReference>
<feature type="region of interest" description="Disordered" evidence="3">
    <location>
        <begin position="1231"/>
        <end position="1296"/>
    </location>
</feature>
<dbReference type="Proteomes" id="UP000253664">
    <property type="component" value="Unassembled WGS sequence"/>
</dbReference>
<organism evidence="5 6">
    <name type="scientific">Ophiocordyceps polyrhachis-furcata BCC 54312</name>
    <dbReference type="NCBI Taxonomy" id="1330021"/>
    <lineage>
        <taxon>Eukaryota</taxon>
        <taxon>Fungi</taxon>
        <taxon>Dikarya</taxon>
        <taxon>Ascomycota</taxon>
        <taxon>Pezizomycotina</taxon>
        <taxon>Sordariomycetes</taxon>
        <taxon>Hypocreomycetidae</taxon>
        <taxon>Hypocreales</taxon>
        <taxon>Ophiocordycipitaceae</taxon>
        <taxon>Ophiocordyceps</taxon>
    </lineage>
</organism>
<dbReference type="InterPro" id="IPR024083">
    <property type="entry name" value="Fumarase/histidase_N"/>
</dbReference>
<gene>
    <name evidence="5" type="ORF">L249_2596</name>
</gene>
<dbReference type="Pfam" id="PF06398">
    <property type="entry name" value="Pex24p"/>
    <property type="match status" value="1"/>
</dbReference>
<comment type="caution">
    <text evidence="5">The sequence shown here is derived from an EMBL/GenBank/DDBJ whole genome shotgun (WGS) entry which is preliminary data.</text>
</comment>
<feature type="region of interest" description="Disordered" evidence="3">
    <location>
        <begin position="836"/>
        <end position="874"/>
    </location>
</feature>
<reference evidence="5 6" key="1">
    <citation type="journal article" date="2015" name="BMC Genomics">
        <title>Insights from the genome of Ophiocordyceps polyrhachis-furcata to pathogenicity and host specificity in insect fungi.</title>
        <authorList>
            <person name="Wichadakul D."/>
            <person name="Kobmoo N."/>
            <person name="Ingsriswang S."/>
            <person name="Tangphatsornruang S."/>
            <person name="Chantasingh D."/>
            <person name="Luangsa-ard J.J."/>
            <person name="Eurwilaichitr L."/>
        </authorList>
    </citation>
    <scope>NUCLEOTIDE SEQUENCE [LARGE SCALE GENOMIC DNA]</scope>
    <source>
        <strain evidence="5 6">BCC 54312</strain>
    </source>
</reference>
<feature type="compositionally biased region" description="Polar residues" evidence="3">
    <location>
        <begin position="851"/>
        <end position="864"/>
    </location>
</feature>
<protein>
    <recommendedName>
        <fullName evidence="4">Peroxin/Ferlin domain-containing protein</fullName>
    </recommendedName>
</protein>
<dbReference type="GO" id="GO:0016841">
    <property type="term" value="F:ammonia-lyase activity"/>
    <property type="evidence" value="ECO:0007669"/>
    <property type="project" value="InterPro"/>
</dbReference>
<dbReference type="SUPFAM" id="SSF48557">
    <property type="entry name" value="L-aspartase-like"/>
    <property type="match status" value="1"/>
</dbReference>
<dbReference type="InterPro" id="IPR006614">
    <property type="entry name" value="Peroxin/Ferlin"/>
</dbReference>
<evidence type="ECO:0000313" key="5">
    <source>
        <dbReference type="EMBL" id="RCI17120.1"/>
    </source>
</evidence>
<dbReference type="Pfam" id="PF00221">
    <property type="entry name" value="Lyase_aromatic"/>
    <property type="match status" value="1"/>
</dbReference>
<sequence length="1296" mass="140662">MESPHTALACSQWNALNRARRSKRPVVVDGQSLSVADVAAVCGYGARAVLTDDSGVLAGIKRSVTVLDHHLQHGKTVYGVNTGFGNSADVRTADLVRLQSSLVQFLNVGILVPADKGQGGVERANLPSHAMPEAIVRGMLLVRCNSLMRGHSGVRLAVVRAMMALLEAGVTPVVPLRGSISACGDLPSLSYIAGTLEGNPDIYVRMSGGGSSTVVSADEALRLIGLEPLRLQNKETIGIVNGTAGSAAAACVAVHEAHRLALLSQMLTATSTEALLGSSESFSPFISLCRPHVGQREAAANVTAFLFGSSLVSAHEPKETKLAQDRYALRTAPQWIGPLLENLVLADEQVRTELNSTTDNPVIDSDTRTIHHGGNFQAAAVTSAMEKVSSSMQLLGRLMFAQYSELLDSSANKHLPPNLAVDEPSTSFTMKGAEISMAAYMSELAYIAHPVSTHVQSAEMNNQSVNSLALIAARVALEAIEVLSHMAATLLQALCQALDLRCLQMEFEQAAEKAVRALLPECLATTTCIDAIHTEVWPELLSAWRTRCRMDNAERGPAAAREASSALIQALGRHRQAWAGESALDVLDAVERFCGAVGRKLSDTYARKRVSFLDKPTTPAYLGAGSRLLYGFVREELGIPMHRGLVDHPTLARGRRCKTLGNLAGDIYMSLRDGRLYDEMMKAGVDLPWLSSVGSLMSARDDGAVPSSAQDAQSTTGLPPTFAAFSPVTLSASTPSRSPRRSTILVHQKSPLLLATPPQVTRALAYSHPFILLLNELAGLLTWSSSDPWQSFLLLSAFWAVCLYGDVVIRRAGPVLLGLIFIGGMYGRRFSPLSSSGWSEPASQPKEASTAKDSNNDSGKSKPQPNHPIVTSPKNQKTLDDIVDTLKEFTGRCNVLMEPLLDMTDFLSTQRTATSATTKPALTAMFVRLVVVTPFWLALAMPPWRVITTRRVILVAGTLALTWHARVMRVSRTLLWRSATVRRLAAAITGLRFDRPTKGPKLRLAPGLAVDAGKLNATMQAKALRLGGVRSPGVKFTFSVFENQRRWMGLGWTSSLFAYERPAWADEHNNSAPSKDDFELPDVEDGSQMRWRWAPGSRWRVDGVPDENESVDYDGDEGKNGWVYYDNKWQFGRRGQDGWGKWTRRRKWYRDAELAEVDASEVVSERARASSPTGGPHTQRYSTMNERMTTPQPVEPMLTGPEETVADDASVKAADDAASVYSTVSKSSFWPGSLRKRTADRSRTSTERDRSRRSEGDTIGDDSASGLGLEVELELQKQGKDGGQWGIGDEARMNLE</sequence>
<comment type="similarity">
    <text evidence="1 2">Belongs to the PAL/histidase family.</text>
</comment>
<dbReference type="CDD" id="cd00332">
    <property type="entry name" value="PAL-HAL"/>
    <property type="match status" value="1"/>
</dbReference>
<feature type="domain" description="Peroxin/Ferlin" evidence="4">
    <location>
        <begin position="1033"/>
        <end position="1102"/>
    </location>
</feature>
<feature type="compositionally biased region" description="Polar residues" evidence="3">
    <location>
        <begin position="1179"/>
        <end position="1192"/>
    </location>
</feature>